<evidence type="ECO:0000256" key="1">
    <source>
        <dbReference type="SAM" id="MobiDB-lite"/>
    </source>
</evidence>
<feature type="compositionally biased region" description="Low complexity" evidence="1">
    <location>
        <begin position="59"/>
        <end position="70"/>
    </location>
</feature>
<evidence type="ECO:0008006" key="4">
    <source>
        <dbReference type="Google" id="ProtNLM"/>
    </source>
</evidence>
<comment type="caution">
    <text evidence="2">The sequence shown here is derived from an EMBL/GenBank/DDBJ whole genome shotgun (WGS) entry which is preliminary data.</text>
</comment>
<reference evidence="3" key="1">
    <citation type="journal article" date="2019" name="Int. J. Syst. Evol. Microbiol.">
        <title>The Global Catalogue of Microorganisms (GCM) 10K type strain sequencing project: providing services to taxonomists for standard genome sequencing and annotation.</title>
        <authorList>
            <consortium name="The Broad Institute Genomics Platform"/>
            <consortium name="The Broad Institute Genome Sequencing Center for Infectious Disease"/>
            <person name="Wu L."/>
            <person name="Ma J."/>
        </authorList>
    </citation>
    <scope>NUCLEOTIDE SEQUENCE [LARGE SCALE GENOMIC DNA]</scope>
    <source>
        <strain evidence="3">CECT 8482</strain>
    </source>
</reference>
<evidence type="ECO:0000313" key="2">
    <source>
        <dbReference type="EMBL" id="MDN3713020.1"/>
    </source>
</evidence>
<name>A0ABT8DC43_9RHOB</name>
<keyword evidence="3" id="KW-1185">Reference proteome</keyword>
<dbReference type="EMBL" id="JAUFRC010000001">
    <property type="protein sequence ID" value="MDN3713020.1"/>
    <property type="molecule type" value="Genomic_DNA"/>
</dbReference>
<gene>
    <name evidence="2" type="ORF">QWZ10_16980</name>
</gene>
<protein>
    <recommendedName>
        <fullName evidence="4">Xylose isomerase-like TIM barrel domain-containing protein</fullName>
    </recommendedName>
</protein>
<sequence>MRFALNHITAPAMPVAEFFAMATRLGIREVEIRNDLPDVVGRSRRATCMPWPRIAASPSSRSTRSTRSTSGRPNWASAPRAWPIMPPKRGSALW</sequence>
<feature type="region of interest" description="Disordered" evidence="1">
    <location>
        <begin position="53"/>
        <end position="94"/>
    </location>
</feature>
<dbReference type="InterPro" id="IPR036237">
    <property type="entry name" value="Xyl_isomerase-like_sf"/>
</dbReference>
<accession>A0ABT8DC43</accession>
<proteinExistence type="predicted"/>
<dbReference type="Proteomes" id="UP001243846">
    <property type="component" value="Unassembled WGS sequence"/>
</dbReference>
<dbReference type="SUPFAM" id="SSF51658">
    <property type="entry name" value="Xylose isomerase-like"/>
    <property type="match status" value="1"/>
</dbReference>
<organism evidence="2 3">
    <name type="scientific">Paracoccus cavernae</name>
    <dbReference type="NCBI Taxonomy" id="1571207"/>
    <lineage>
        <taxon>Bacteria</taxon>
        <taxon>Pseudomonadati</taxon>
        <taxon>Pseudomonadota</taxon>
        <taxon>Alphaproteobacteria</taxon>
        <taxon>Rhodobacterales</taxon>
        <taxon>Paracoccaceae</taxon>
        <taxon>Paracoccus</taxon>
    </lineage>
</organism>
<evidence type="ECO:0000313" key="3">
    <source>
        <dbReference type="Proteomes" id="UP001243846"/>
    </source>
</evidence>